<keyword evidence="10" id="KW-1185">Reference proteome</keyword>
<sequence>MIDIGELILCGFSILLYQDLKKFITCNLNNMALTTFNSPPPISSLSPNYHPWVGRFLASDHQQEYHDQKIVQHDQIDQCPSTANNESYFQGKEEEEESSSPGTAKDGEGAVAKKIGGIKLRKRPSRLVVPDFLPGDDQEFCEKTRRLEKKEFEVEGRDFFLAAKKGRREVMEDGHGVLLDIMGDPKQAFFAVIDGHGGHAGTEYVAENLGRNIVKGIEHCKKEEDHHQIEEAIRGGYLVTDKGFLSQGVSSGACAASVLLRDGDLHVANVGDCRVVLSRDGIAQALTKHHRLTRQDERHRIENSGGFVHCHNGVWRVQGTLAVSRAIGDQHLKEWVISDPEIMSLPLTSGCQFLILASDGLWDKVDDQVAVDVVRREYDSSIPKACKTLVEMSSSRGNVDDITVMVINLRNFVQQPTNFQ</sequence>
<dbReference type="Pfam" id="PF00481">
    <property type="entry name" value="PP2C"/>
    <property type="match status" value="1"/>
</dbReference>
<evidence type="ECO:0000259" key="8">
    <source>
        <dbReference type="PROSITE" id="PS51746"/>
    </source>
</evidence>
<evidence type="ECO:0000256" key="1">
    <source>
        <dbReference type="ARBA" id="ARBA00001936"/>
    </source>
</evidence>
<evidence type="ECO:0000256" key="2">
    <source>
        <dbReference type="ARBA" id="ARBA00001946"/>
    </source>
</evidence>
<comment type="caution">
    <text evidence="9">The sequence shown here is derived from an EMBL/GenBank/DDBJ whole genome shotgun (WGS) entry which is preliminary data.</text>
</comment>
<dbReference type="EMBL" id="BTGU01000063">
    <property type="protein sequence ID" value="GMN56452.1"/>
    <property type="molecule type" value="Genomic_DNA"/>
</dbReference>
<proteinExistence type="predicted"/>
<comment type="cofactor">
    <cofactor evidence="1">
        <name>Mn(2+)</name>
        <dbReference type="ChEBI" id="CHEBI:29035"/>
    </cofactor>
</comment>
<comment type="cofactor">
    <cofactor evidence="2">
        <name>Mg(2+)</name>
        <dbReference type="ChEBI" id="CHEBI:18420"/>
    </cofactor>
</comment>
<dbReference type="InterPro" id="IPR015655">
    <property type="entry name" value="PP2C"/>
</dbReference>
<keyword evidence="6" id="KW-0464">Manganese</keyword>
<evidence type="ECO:0000256" key="3">
    <source>
        <dbReference type="ARBA" id="ARBA00022723"/>
    </source>
</evidence>
<keyword evidence="3" id="KW-0479">Metal-binding</keyword>
<gene>
    <name evidence="9" type="ORF">TIFTF001_025564</name>
</gene>
<dbReference type="InterPro" id="IPR036457">
    <property type="entry name" value="PPM-type-like_dom_sf"/>
</dbReference>
<protein>
    <recommendedName>
        <fullName evidence="8">PPM-type phosphatase domain-containing protein</fullName>
    </recommendedName>
</protein>
<evidence type="ECO:0000256" key="4">
    <source>
        <dbReference type="ARBA" id="ARBA00022801"/>
    </source>
</evidence>
<evidence type="ECO:0000256" key="6">
    <source>
        <dbReference type="ARBA" id="ARBA00023211"/>
    </source>
</evidence>
<evidence type="ECO:0000313" key="9">
    <source>
        <dbReference type="EMBL" id="GMN56452.1"/>
    </source>
</evidence>
<dbReference type="AlphaFoldDB" id="A0AA88AR85"/>
<reference evidence="9" key="1">
    <citation type="submission" date="2023-07" db="EMBL/GenBank/DDBJ databases">
        <title>draft genome sequence of fig (Ficus carica).</title>
        <authorList>
            <person name="Takahashi T."/>
            <person name="Nishimura K."/>
        </authorList>
    </citation>
    <scope>NUCLEOTIDE SEQUENCE</scope>
</reference>
<dbReference type="SUPFAM" id="SSF81606">
    <property type="entry name" value="PP2C-like"/>
    <property type="match status" value="1"/>
</dbReference>
<evidence type="ECO:0000256" key="5">
    <source>
        <dbReference type="ARBA" id="ARBA00022842"/>
    </source>
</evidence>
<dbReference type="CDD" id="cd00143">
    <property type="entry name" value="PP2Cc"/>
    <property type="match status" value="1"/>
</dbReference>
<dbReference type="PROSITE" id="PS51746">
    <property type="entry name" value="PPM_2"/>
    <property type="match status" value="1"/>
</dbReference>
<dbReference type="InterPro" id="IPR001932">
    <property type="entry name" value="PPM-type_phosphatase-like_dom"/>
</dbReference>
<organism evidence="9 10">
    <name type="scientific">Ficus carica</name>
    <name type="common">Common fig</name>
    <dbReference type="NCBI Taxonomy" id="3494"/>
    <lineage>
        <taxon>Eukaryota</taxon>
        <taxon>Viridiplantae</taxon>
        <taxon>Streptophyta</taxon>
        <taxon>Embryophyta</taxon>
        <taxon>Tracheophyta</taxon>
        <taxon>Spermatophyta</taxon>
        <taxon>Magnoliopsida</taxon>
        <taxon>eudicotyledons</taxon>
        <taxon>Gunneridae</taxon>
        <taxon>Pentapetalae</taxon>
        <taxon>rosids</taxon>
        <taxon>fabids</taxon>
        <taxon>Rosales</taxon>
        <taxon>Moraceae</taxon>
        <taxon>Ficeae</taxon>
        <taxon>Ficus</taxon>
    </lineage>
</organism>
<dbReference type="Proteomes" id="UP001187192">
    <property type="component" value="Unassembled WGS sequence"/>
</dbReference>
<keyword evidence="4" id="KW-0378">Hydrolase</keyword>
<feature type="domain" description="PPM-type phosphatase" evidence="8">
    <location>
        <begin position="158"/>
        <end position="409"/>
    </location>
</feature>
<evidence type="ECO:0000256" key="7">
    <source>
        <dbReference type="SAM" id="MobiDB-lite"/>
    </source>
</evidence>
<keyword evidence="5" id="KW-0460">Magnesium</keyword>
<dbReference type="Gene3D" id="3.60.40.10">
    <property type="entry name" value="PPM-type phosphatase domain"/>
    <property type="match status" value="1"/>
</dbReference>
<dbReference type="FunFam" id="3.60.40.10:FF:000079">
    <property type="entry name" value="Probable protein phosphatase 2C 74"/>
    <property type="match status" value="1"/>
</dbReference>
<name>A0AA88AR85_FICCA</name>
<dbReference type="GO" id="GO:0004722">
    <property type="term" value="F:protein serine/threonine phosphatase activity"/>
    <property type="evidence" value="ECO:0007669"/>
    <property type="project" value="InterPro"/>
</dbReference>
<accession>A0AA88AR85</accession>
<evidence type="ECO:0000313" key="10">
    <source>
        <dbReference type="Proteomes" id="UP001187192"/>
    </source>
</evidence>
<dbReference type="SMART" id="SM00332">
    <property type="entry name" value="PP2Cc"/>
    <property type="match status" value="1"/>
</dbReference>
<dbReference type="PANTHER" id="PTHR47992">
    <property type="entry name" value="PROTEIN PHOSPHATASE"/>
    <property type="match status" value="1"/>
</dbReference>
<dbReference type="GO" id="GO:0046872">
    <property type="term" value="F:metal ion binding"/>
    <property type="evidence" value="ECO:0007669"/>
    <property type="project" value="UniProtKB-KW"/>
</dbReference>
<feature type="region of interest" description="Disordered" evidence="7">
    <location>
        <begin position="81"/>
        <end position="110"/>
    </location>
</feature>